<dbReference type="RefSeq" id="WP_007313298.1">
    <property type="nucleotide sequence ID" value="NZ_AESD01000877.1"/>
</dbReference>
<dbReference type="GeneID" id="88768856"/>
<protein>
    <recommendedName>
        <fullName evidence="1">Immunity MXAN-0049 protein domain-containing protein</fullName>
    </recommendedName>
</protein>
<gene>
    <name evidence="2" type="ORF">CWATWH0003_5560</name>
</gene>
<feature type="domain" description="Immunity MXAN-0049 protein" evidence="1">
    <location>
        <begin position="101"/>
        <end position="180"/>
    </location>
</feature>
<evidence type="ECO:0000313" key="3">
    <source>
        <dbReference type="Proteomes" id="UP000003477"/>
    </source>
</evidence>
<evidence type="ECO:0000313" key="2">
    <source>
        <dbReference type="EMBL" id="EHJ09676.1"/>
    </source>
</evidence>
<comment type="caution">
    <text evidence="2">The sequence shown here is derived from an EMBL/GenBank/DDBJ whole genome shotgun (WGS) entry which is preliminary data.</text>
</comment>
<reference evidence="2 3" key="1">
    <citation type="journal article" date="2011" name="Front. Microbiol.">
        <title>Two Strains of Crocosphaera watsonii with Highly Conserved Genomes are Distinguished by Strain-Specific Features.</title>
        <authorList>
            <person name="Bench S.R."/>
            <person name="Ilikchyan I.N."/>
            <person name="Tripp H.J."/>
            <person name="Zehr J.P."/>
        </authorList>
    </citation>
    <scope>NUCLEOTIDE SEQUENCE [LARGE SCALE GENOMIC DNA]</scope>
    <source>
        <strain evidence="2 3">WH 0003</strain>
    </source>
</reference>
<proteinExistence type="predicted"/>
<accession>G5JDR9</accession>
<name>G5JDR9_CROWT</name>
<dbReference type="Proteomes" id="UP000003477">
    <property type="component" value="Unassembled WGS sequence"/>
</dbReference>
<sequence>MKIWDIHNDLKNFTAINFVSDDGGELQFCPDWPYFEGQKLGQNWSFPYKVKLLEDRPIGNFVDLDPALLFCDSYALLKLKPYIIEEVEIIPTNVDGLDLNILNITNLIDCLDQEKSVIEYFDEIGGDIMDVERYVFKEELLENVALFKLPQLSRSSIFGTDKFYSKVKEYELTGLKFELVYSTL</sequence>
<dbReference type="EMBL" id="AESD01000877">
    <property type="protein sequence ID" value="EHJ09676.1"/>
    <property type="molecule type" value="Genomic_DNA"/>
</dbReference>
<dbReference type="PATRIC" id="fig|423471.3.peg.5195"/>
<dbReference type="AlphaFoldDB" id="G5JDR9"/>
<evidence type="ECO:0000259" key="1">
    <source>
        <dbReference type="Pfam" id="PF07791"/>
    </source>
</evidence>
<dbReference type="InterPro" id="IPR012433">
    <property type="entry name" value="Imm11"/>
</dbReference>
<dbReference type="Pfam" id="PF07791">
    <property type="entry name" value="Imm11"/>
    <property type="match status" value="1"/>
</dbReference>
<organism evidence="2 3">
    <name type="scientific">Crocosphaera watsonii WH 0003</name>
    <dbReference type="NCBI Taxonomy" id="423471"/>
    <lineage>
        <taxon>Bacteria</taxon>
        <taxon>Bacillati</taxon>
        <taxon>Cyanobacteriota</taxon>
        <taxon>Cyanophyceae</taxon>
        <taxon>Oscillatoriophycideae</taxon>
        <taxon>Chroococcales</taxon>
        <taxon>Aphanothecaceae</taxon>
        <taxon>Crocosphaera</taxon>
    </lineage>
</organism>